<dbReference type="EMBL" id="JMCB01000004">
    <property type="protein sequence ID" value="KFE69667.1"/>
    <property type="molecule type" value="Genomic_DNA"/>
</dbReference>
<reference evidence="2 3" key="1">
    <citation type="submission" date="2014-04" db="EMBL/GenBank/DDBJ databases">
        <title>Genome assembly of Hyalangium minutum DSM 14724.</title>
        <authorList>
            <person name="Sharma G."/>
            <person name="Subramanian S."/>
        </authorList>
    </citation>
    <scope>NUCLEOTIDE SEQUENCE [LARGE SCALE GENOMIC DNA]</scope>
    <source>
        <strain evidence="2 3">DSM 14724</strain>
    </source>
</reference>
<protein>
    <recommendedName>
        <fullName evidence="1">T6SS immunity protein Tdi1 C-terminal domain-containing protein</fullName>
    </recommendedName>
</protein>
<evidence type="ECO:0000313" key="2">
    <source>
        <dbReference type="EMBL" id="KFE69667.1"/>
    </source>
</evidence>
<dbReference type="Pfam" id="PF08906">
    <property type="entry name" value="T6SS_Tdi1_C"/>
    <property type="match status" value="1"/>
</dbReference>
<gene>
    <name evidence="2" type="ORF">DB31_6642</name>
</gene>
<evidence type="ECO:0000313" key="3">
    <source>
        <dbReference type="Proteomes" id="UP000028725"/>
    </source>
</evidence>
<evidence type="ECO:0000259" key="1">
    <source>
        <dbReference type="Pfam" id="PF08906"/>
    </source>
</evidence>
<proteinExistence type="predicted"/>
<dbReference type="Proteomes" id="UP000028725">
    <property type="component" value="Unassembled WGS sequence"/>
</dbReference>
<accession>A0A085WPQ4</accession>
<sequence length="147" mass="16596">MSFPLLVQVPPEEWHRLLADWSWLVPGTFSPMAATLFGDAFLVGNQGEVQFLDAVQGQLIPVTESEEAFQQQLQIGKWRELLRADLAEQLWAKGLCPREDECYGYRIPPILGGNVIPGNIQVFSRLVYMSTQGQLHRQFQGKTGPVR</sequence>
<dbReference type="InterPro" id="IPR015002">
    <property type="entry name" value="T6SS_Tdi1_C"/>
</dbReference>
<keyword evidence="3" id="KW-1185">Reference proteome</keyword>
<organism evidence="2 3">
    <name type="scientific">Hyalangium minutum</name>
    <dbReference type="NCBI Taxonomy" id="394096"/>
    <lineage>
        <taxon>Bacteria</taxon>
        <taxon>Pseudomonadati</taxon>
        <taxon>Myxococcota</taxon>
        <taxon>Myxococcia</taxon>
        <taxon>Myxococcales</taxon>
        <taxon>Cystobacterineae</taxon>
        <taxon>Archangiaceae</taxon>
        <taxon>Hyalangium</taxon>
    </lineage>
</organism>
<comment type="caution">
    <text evidence="2">The sequence shown here is derived from an EMBL/GenBank/DDBJ whole genome shotgun (WGS) entry which is preliminary data.</text>
</comment>
<name>A0A085WPQ4_9BACT</name>
<dbReference type="RefSeq" id="WP_044187051.1">
    <property type="nucleotide sequence ID" value="NZ_JMCB01000004.1"/>
</dbReference>
<dbReference type="OrthoDB" id="8683979at2"/>
<feature type="domain" description="T6SS immunity protein Tdi1 C-terminal" evidence="1">
    <location>
        <begin position="69"/>
        <end position="135"/>
    </location>
</feature>
<dbReference type="AlphaFoldDB" id="A0A085WPQ4"/>